<comment type="function">
    <text evidence="12">Monooxygenase able to convert a wide range of ketones to the corresponding esters or lactones via a Baeyer-Villiger oxidation reaction. Can act on long-chain aliphatic ketones (2-hexanone to 2-dodecanone) and on aromatic ketones (phenylacetone and benzylacetone). Is also able to catalyze enantioselective sulfoxidation of methyl-p-tolylsulfide. In vivo, likely functions as a BVMO, but the exact nature of the physiological substrate(s) remains to be established.</text>
</comment>
<reference evidence="15 16" key="1">
    <citation type="journal article" date="2017" name="Infect. Genet. Evol.">
        <title>The new phylogeny of the genus Mycobacterium: The old and the news.</title>
        <authorList>
            <person name="Tortoli E."/>
            <person name="Fedrizzi T."/>
            <person name="Meehan C.J."/>
            <person name="Trovato A."/>
            <person name="Grottola A."/>
            <person name="Giacobazzi E."/>
            <person name="Serpini G.F."/>
            <person name="Tagliazucchi S."/>
            <person name="Fabio A."/>
            <person name="Bettua C."/>
            <person name="Bertorelli R."/>
            <person name="Frascaro F."/>
            <person name="De Sanctis V."/>
            <person name="Pecorari M."/>
            <person name="Jousson O."/>
            <person name="Segata N."/>
            <person name="Cirillo D.M."/>
        </authorList>
    </citation>
    <scope>NUCLEOTIDE SEQUENCE [LARGE SCALE GENOMIC DNA]</scope>
    <source>
        <strain evidence="15 16">CIP1034565</strain>
    </source>
</reference>
<evidence type="ECO:0000256" key="3">
    <source>
        <dbReference type="ARBA" id="ARBA00010139"/>
    </source>
</evidence>
<gene>
    <name evidence="15" type="ORF">CQY22_006475</name>
</gene>
<organism evidence="15 16">
    <name type="scientific">Mycolicibacterium brumae</name>
    <dbReference type="NCBI Taxonomy" id="85968"/>
    <lineage>
        <taxon>Bacteria</taxon>
        <taxon>Bacillati</taxon>
        <taxon>Actinomycetota</taxon>
        <taxon>Actinomycetes</taxon>
        <taxon>Mycobacteriales</taxon>
        <taxon>Mycobacteriaceae</taxon>
        <taxon>Mycolicibacterium</taxon>
    </lineage>
</organism>
<dbReference type="STRING" id="85968.GCA_900073015_00880"/>
<evidence type="ECO:0000313" key="16">
    <source>
        <dbReference type="Proteomes" id="UP000230551"/>
    </source>
</evidence>
<dbReference type="FunFam" id="3.50.50.60:FF:000213">
    <property type="entry name" value="FAD-containing monooxygenase EthA"/>
    <property type="match status" value="1"/>
</dbReference>
<dbReference type="GO" id="GO:0005886">
    <property type="term" value="C:plasma membrane"/>
    <property type="evidence" value="ECO:0007669"/>
    <property type="project" value="UniProtKB-SubCell"/>
</dbReference>
<comment type="subcellular location">
    <subcellularLocation>
        <location evidence="2">Cell membrane</location>
    </subcellularLocation>
</comment>
<dbReference type="PRINTS" id="PR00469">
    <property type="entry name" value="PNDRDTASEII"/>
</dbReference>
<evidence type="ECO:0000256" key="9">
    <source>
        <dbReference type="ARBA" id="ARBA00023033"/>
    </source>
</evidence>
<evidence type="ECO:0000256" key="13">
    <source>
        <dbReference type="ARBA" id="ARBA00073152"/>
    </source>
</evidence>
<sequence length="491" mass="54467">MTEHFDVVIVGAGISGISAAYHLQKECPNKSYVLLERRDDLGGTWDLFRYPGIRSDSDMYTLGFHFKPWNSARGIADGGAIKNYLREAVEENGIDKHVRYGQKVLNADWSDADNQWTLNIDVDGEQSQITAGFAMVCTGYYNYDQGYRPAFPGEENFTGTLVHPQHWPENLDYQGKKVVVIGSGATAVTLLPALANSGAGHVTMLQRSPTYIGALPGIDPLTEKTLKFLPASVASIVNRTYKVGFSTVQYQLSRRFPGYMRKTLLTMAKHKLPKGYDVEKHFGPRYNPWEQRVCLAPDGDIFKTIRKGQASVVTDTIETFTPTGIKLSSGEELEADIIITATGLDMQIGGGATITRNGQPIDLSESMLYKTAMLTGVPNATVTIGYLNASWTLKADLLSEWACRLLKYMDDHGYNKVVPEAPADVTPLPYTQEFSSGYLQRAMPKLPKSGDSGPWRVKQNYLHDVKVLRFDKIEDDALHFSHHRAAEPVNA</sequence>
<keyword evidence="8" id="KW-0560">Oxidoreductase</keyword>
<dbReference type="Pfam" id="PF13450">
    <property type="entry name" value="NAD_binding_8"/>
    <property type="match status" value="1"/>
</dbReference>
<evidence type="ECO:0000256" key="4">
    <source>
        <dbReference type="ARBA" id="ARBA00022475"/>
    </source>
</evidence>
<comment type="caution">
    <text evidence="15">The sequence shown here is derived from an EMBL/GenBank/DDBJ whole genome shotgun (WGS) entry which is preliminary data.</text>
</comment>
<keyword evidence="4" id="KW-1003">Cell membrane</keyword>
<dbReference type="Gene3D" id="3.50.50.60">
    <property type="entry name" value="FAD/NAD(P)-binding domain"/>
    <property type="match status" value="1"/>
</dbReference>
<dbReference type="RefSeq" id="WP_090586602.1">
    <property type="nucleotide sequence ID" value="NZ_CP104302.1"/>
</dbReference>
<accession>A0A2G5PDI9</accession>
<dbReference type="Pfam" id="PF00743">
    <property type="entry name" value="FMO-like"/>
    <property type="match status" value="1"/>
</dbReference>
<evidence type="ECO:0000313" key="15">
    <source>
        <dbReference type="EMBL" id="PIB76389.1"/>
    </source>
</evidence>
<comment type="catalytic activity">
    <reaction evidence="11">
        <text>ethionamide + NADPH + O2 + H(+) = ethionamide S-oxide + NADP(+) + H2O</text>
        <dbReference type="Rhea" id="RHEA:47616"/>
        <dbReference type="ChEBI" id="CHEBI:4885"/>
        <dbReference type="ChEBI" id="CHEBI:15377"/>
        <dbReference type="ChEBI" id="CHEBI:15378"/>
        <dbReference type="ChEBI" id="CHEBI:15379"/>
        <dbReference type="ChEBI" id="CHEBI:57783"/>
        <dbReference type="ChEBI" id="CHEBI:58349"/>
        <dbReference type="ChEBI" id="CHEBI:87805"/>
    </reaction>
</comment>
<keyword evidence="9" id="KW-0503">Monooxygenase</keyword>
<evidence type="ECO:0000256" key="8">
    <source>
        <dbReference type="ARBA" id="ARBA00023002"/>
    </source>
</evidence>
<dbReference type="OrthoDB" id="5168853at2"/>
<dbReference type="GO" id="GO:0050661">
    <property type="term" value="F:NADP binding"/>
    <property type="evidence" value="ECO:0007669"/>
    <property type="project" value="InterPro"/>
</dbReference>
<comment type="cofactor">
    <cofactor evidence="1">
        <name>FAD</name>
        <dbReference type="ChEBI" id="CHEBI:57692"/>
    </cofactor>
</comment>
<dbReference type="SUPFAM" id="SSF51905">
    <property type="entry name" value="FAD/NAD(P)-binding domain"/>
    <property type="match status" value="1"/>
</dbReference>
<keyword evidence="10" id="KW-0472">Membrane</keyword>
<evidence type="ECO:0000256" key="2">
    <source>
        <dbReference type="ARBA" id="ARBA00004236"/>
    </source>
</evidence>
<comment type="similarity">
    <text evidence="3">Belongs to the FAD-binding monooxygenase family.</text>
</comment>
<dbReference type="PANTHER" id="PTHR43872:SF1">
    <property type="entry name" value="MONOOXYGENASE, PUTATIVE (AFU_ORTHOLOGUE AFUA_8G02570)-RELATED"/>
    <property type="match status" value="1"/>
</dbReference>
<dbReference type="AlphaFoldDB" id="A0A2G5PDI9"/>
<evidence type="ECO:0000256" key="11">
    <source>
        <dbReference type="ARBA" id="ARBA00051124"/>
    </source>
</evidence>
<dbReference type="PANTHER" id="PTHR43872">
    <property type="entry name" value="MONOOXYGENASE, PUTATIVE (AFU_ORTHOLOGUE AFUA_8G02570)-RELATED"/>
    <property type="match status" value="1"/>
</dbReference>
<dbReference type="FunFam" id="3.50.50.60:FF:000228">
    <property type="entry name" value="FAD-containing monooxygenase EthA"/>
    <property type="match status" value="1"/>
</dbReference>
<dbReference type="InterPro" id="IPR020946">
    <property type="entry name" value="Flavin_mOase-like"/>
</dbReference>
<evidence type="ECO:0000256" key="14">
    <source>
        <dbReference type="ARBA" id="ARBA00078392"/>
    </source>
</evidence>
<keyword evidence="7" id="KW-0521">NADP</keyword>
<evidence type="ECO:0000256" key="12">
    <source>
        <dbReference type="ARBA" id="ARBA00059740"/>
    </source>
</evidence>
<keyword evidence="5" id="KW-0285">Flavoprotein</keyword>
<evidence type="ECO:0000256" key="6">
    <source>
        <dbReference type="ARBA" id="ARBA00022827"/>
    </source>
</evidence>
<dbReference type="InterPro" id="IPR051820">
    <property type="entry name" value="FAD-binding_MO"/>
</dbReference>
<dbReference type="EMBL" id="PDCN02000005">
    <property type="protein sequence ID" value="PIB76389.1"/>
    <property type="molecule type" value="Genomic_DNA"/>
</dbReference>
<evidence type="ECO:0000256" key="10">
    <source>
        <dbReference type="ARBA" id="ARBA00023136"/>
    </source>
</evidence>
<keyword evidence="16" id="KW-1185">Reference proteome</keyword>
<evidence type="ECO:0000256" key="1">
    <source>
        <dbReference type="ARBA" id="ARBA00001974"/>
    </source>
</evidence>
<dbReference type="InterPro" id="IPR036188">
    <property type="entry name" value="FAD/NAD-bd_sf"/>
</dbReference>
<name>A0A2G5PDI9_9MYCO</name>
<dbReference type="Proteomes" id="UP000230551">
    <property type="component" value="Unassembled WGS sequence"/>
</dbReference>
<protein>
    <recommendedName>
        <fullName evidence="13">FAD-containing monooxygenase EthA</fullName>
    </recommendedName>
    <alternativeName>
        <fullName evidence="14">Prodrug activator EtaA</fullName>
    </alternativeName>
</protein>
<evidence type="ECO:0000256" key="7">
    <source>
        <dbReference type="ARBA" id="ARBA00022857"/>
    </source>
</evidence>
<proteinExistence type="inferred from homology"/>
<dbReference type="GO" id="GO:0004499">
    <property type="term" value="F:N,N-dimethylaniline monooxygenase activity"/>
    <property type="evidence" value="ECO:0007669"/>
    <property type="project" value="InterPro"/>
</dbReference>
<dbReference type="GO" id="GO:0050660">
    <property type="term" value="F:flavin adenine dinucleotide binding"/>
    <property type="evidence" value="ECO:0007669"/>
    <property type="project" value="InterPro"/>
</dbReference>
<keyword evidence="6" id="KW-0274">FAD</keyword>
<evidence type="ECO:0000256" key="5">
    <source>
        <dbReference type="ARBA" id="ARBA00022630"/>
    </source>
</evidence>
<dbReference type="PRINTS" id="PR00368">
    <property type="entry name" value="FADPNR"/>
</dbReference>